<gene>
    <name evidence="2" type="ORF">PISMIDRAFT_680930</name>
</gene>
<dbReference type="OrthoDB" id="2710297at2759"/>
<evidence type="ECO:0000313" key="3">
    <source>
        <dbReference type="Proteomes" id="UP000054018"/>
    </source>
</evidence>
<dbReference type="AlphaFoldDB" id="A0A0C9ZH21"/>
<accession>A0A0C9ZH21</accession>
<feature type="compositionally biased region" description="Polar residues" evidence="1">
    <location>
        <begin position="30"/>
        <end position="46"/>
    </location>
</feature>
<sequence length="55" mass="5962">MYWPIPEKVSSTCINALYPTLGPAKVWASPVSSHSPYPQISTSSPNPARKTKVSC</sequence>
<dbReference type="Proteomes" id="UP000054018">
    <property type="component" value="Unassembled WGS sequence"/>
</dbReference>
<feature type="non-terminal residue" evidence="2">
    <location>
        <position position="55"/>
    </location>
</feature>
<feature type="region of interest" description="Disordered" evidence="1">
    <location>
        <begin position="28"/>
        <end position="55"/>
    </location>
</feature>
<protein>
    <submittedName>
        <fullName evidence="2">Uncharacterized protein</fullName>
    </submittedName>
</protein>
<proteinExistence type="predicted"/>
<keyword evidence="3" id="KW-1185">Reference proteome</keyword>
<dbReference type="EMBL" id="KN833746">
    <property type="protein sequence ID" value="KIK21807.1"/>
    <property type="molecule type" value="Genomic_DNA"/>
</dbReference>
<evidence type="ECO:0000313" key="2">
    <source>
        <dbReference type="EMBL" id="KIK21807.1"/>
    </source>
</evidence>
<dbReference type="HOGENOM" id="CLU_3038063_0_0_1"/>
<evidence type="ECO:0000256" key="1">
    <source>
        <dbReference type="SAM" id="MobiDB-lite"/>
    </source>
</evidence>
<reference evidence="3" key="2">
    <citation type="submission" date="2015-01" db="EMBL/GenBank/DDBJ databases">
        <title>Evolutionary Origins and Diversification of the Mycorrhizal Mutualists.</title>
        <authorList>
            <consortium name="DOE Joint Genome Institute"/>
            <consortium name="Mycorrhizal Genomics Consortium"/>
            <person name="Kohler A."/>
            <person name="Kuo A."/>
            <person name="Nagy L.G."/>
            <person name="Floudas D."/>
            <person name="Copeland A."/>
            <person name="Barry K.W."/>
            <person name="Cichocki N."/>
            <person name="Veneault-Fourrey C."/>
            <person name="LaButti K."/>
            <person name="Lindquist E.A."/>
            <person name="Lipzen A."/>
            <person name="Lundell T."/>
            <person name="Morin E."/>
            <person name="Murat C."/>
            <person name="Riley R."/>
            <person name="Ohm R."/>
            <person name="Sun H."/>
            <person name="Tunlid A."/>
            <person name="Henrissat B."/>
            <person name="Grigoriev I.V."/>
            <person name="Hibbett D.S."/>
            <person name="Martin F."/>
        </authorList>
    </citation>
    <scope>NUCLEOTIDE SEQUENCE [LARGE SCALE GENOMIC DNA]</scope>
    <source>
        <strain evidence="3">441</strain>
    </source>
</reference>
<name>A0A0C9ZH21_9AGAM</name>
<reference evidence="2 3" key="1">
    <citation type="submission" date="2014-04" db="EMBL/GenBank/DDBJ databases">
        <authorList>
            <consortium name="DOE Joint Genome Institute"/>
            <person name="Kuo A."/>
            <person name="Kohler A."/>
            <person name="Costa M.D."/>
            <person name="Nagy L.G."/>
            <person name="Floudas D."/>
            <person name="Copeland A."/>
            <person name="Barry K.W."/>
            <person name="Cichocki N."/>
            <person name="Veneault-Fourrey C."/>
            <person name="LaButti K."/>
            <person name="Lindquist E.A."/>
            <person name="Lipzen A."/>
            <person name="Lundell T."/>
            <person name="Morin E."/>
            <person name="Murat C."/>
            <person name="Sun H."/>
            <person name="Tunlid A."/>
            <person name="Henrissat B."/>
            <person name="Grigoriev I.V."/>
            <person name="Hibbett D.S."/>
            <person name="Martin F."/>
            <person name="Nordberg H.P."/>
            <person name="Cantor M.N."/>
            <person name="Hua S.X."/>
        </authorList>
    </citation>
    <scope>NUCLEOTIDE SEQUENCE [LARGE SCALE GENOMIC DNA]</scope>
    <source>
        <strain evidence="2 3">441</strain>
    </source>
</reference>
<organism evidence="2 3">
    <name type="scientific">Pisolithus microcarpus 441</name>
    <dbReference type="NCBI Taxonomy" id="765257"/>
    <lineage>
        <taxon>Eukaryota</taxon>
        <taxon>Fungi</taxon>
        <taxon>Dikarya</taxon>
        <taxon>Basidiomycota</taxon>
        <taxon>Agaricomycotina</taxon>
        <taxon>Agaricomycetes</taxon>
        <taxon>Agaricomycetidae</taxon>
        <taxon>Boletales</taxon>
        <taxon>Sclerodermatineae</taxon>
        <taxon>Pisolithaceae</taxon>
        <taxon>Pisolithus</taxon>
    </lineage>
</organism>